<keyword evidence="1" id="KW-0812">Transmembrane</keyword>
<sequence length="329" mass="36632">MDDHGLYATLISSTCRRRRHQIITTTLILLFVLVACYNGRTHTYIRTLLYTFSSCLSYVSLHPPKIFFAHGGIACFISIYASSSFSSSICFCAIICKRYPDGKSLFYWAASPVTLPSFFLFFLHSRFVALSNIWVLLHMTASLFLFPFSTFFSLLLETSGTSISLSLSLHLPRLQLRGLVSEPAQEGRYWDGVAGRGAGRGGNGVSSLSFTTFRKPQPTSTTNTTQLSTFVALTIRGSLQEVSGFELACLLPAFLLLQVQVQVQGVRCCDDDRAVSSVKLRKQNFSLISSHLLYRVIYSLPACVFLRRCQAGPACVCETTVVLFRESFF</sequence>
<feature type="transmembrane region" description="Helical" evidence="1">
    <location>
        <begin position="67"/>
        <end position="93"/>
    </location>
</feature>
<dbReference type="EMBL" id="KZ806251">
    <property type="protein sequence ID" value="PVH90520.1"/>
    <property type="molecule type" value="Genomic_DNA"/>
</dbReference>
<evidence type="ECO:0000313" key="3">
    <source>
        <dbReference type="Proteomes" id="UP000244855"/>
    </source>
</evidence>
<protein>
    <submittedName>
        <fullName evidence="2">Uncharacterized protein</fullName>
    </submittedName>
</protein>
<proteinExistence type="predicted"/>
<dbReference type="AlphaFoldDB" id="A0A2V1CXR1"/>
<gene>
    <name evidence="2" type="ORF">DM02DRAFT_436178</name>
</gene>
<name>A0A2V1CXR1_9PLEO</name>
<keyword evidence="1" id="KW-1133">Transmembrane helix</keyword>
<dbReference type="Proteomes" id="UP000244855">
    <property type="component" value="Unassembled WGS sequence"/>
</dbReference>
<feature type="transmembrane region" description="Helical" evidence="1">
    <location>
        <begin position="133"/>
        <end position="156"/>
    </location>
</feature>
<feature type="transmembrane region" description="Helical" evidence="1">
    <location>
        <begin position="105"/>
        <end position="127"/>
    </location>
</feature>
<organism evidence="2 3">
    <name type="scientific">Periconia macrospinosa</name>
    <dbReference type="NCBI Taxonomy" id="97972"/>
    <lineage>
        <taxon>Eukaryota</taxon>
        <taxon>Fungi</taxon>
        <taxon>Dikarya</taxon>
        <taxon>Ascomycota</taxon>
        <taxon>Pezizomycotina</taxon>
        <taxon>Dothideomycetes</taxon>
        <taxon>Pleosporomycetidae</taxon>
        <taxon>Pleosporales</taxon>
        <taxon>Massarineae</taxon>
        <taxon>Periconiaceae</taxon>
        <taxon>Periconia</taxon>
    </lineage>
</organism>
<evidence type="ECO:0000256" key="1">
    <source>
        <dbReference type="SAM" id="Phobius"/>
    </source>
</evidence>
<evidence type="ECO:0000313" key="2">
    <source>
        <dbReference type="EMBL" id="PVH90520.1"/>
    </source>
</evidence>
<keyword evidence="3" id="KW-1185">Reference proteome</keyword>
<accession>A0A2V1CXR1</accession>
<feature type="transmembrane region" description="Helical" evidence="1">
    <location>
        <begin position="20"/>
        <end position="37"/>
    </location>
</feature>
<reference evidence="2 3" key="1">
    <citation type="journal article" date="2018" name="Sci. Rep.">
        <title>Comparative genomics provides insights into the lifestyle and reveals functional heterogeneity of dark septate endophytic fungi.</title>
        <authorList>
            <person name="Knapp D.G."/>
            <person name="Nemeth J.B."/>
            <person name="Barry K."/>
            <person name="Hainaut M."/>
            <person name="Henrissat B."/>
            <person name="Johnson J."/>
            <person name="Kuo A."/>
            <person name="Lim J.H.P."/>
            <person name="Lipzen A."/>
            <person name="Nolan M."/>
            <person name="Ohm R.A."/>
            <person name="Tamas L."/>
            <person name="Grigoriev I.V."/>
            <person name="Spatafora J.W."/>
            <person name="Nagy L.G."/>
            <person name="Kovacs G.M."/>
        </authorList>
    </citation>
    <scope>NUCLEOTIDE SEQUENCE [LARGE SCALE GENOMIC DNA]</scope>
    <source>
        <strain evidence="2 3">DSE2036</strain>
    </source>
</reference>
<keyword evidence="1" id="KW-0472">Membrane</keyword>